<gene>
    <name evidence="4" type="ORF">FACUT_5203</name>
</gene>
<comment type="caution">
    <text evidence="4">The sequence shown here is derived from an EMBL/GenBank/DDBJ whole genome shotgun (WGS) entry which is preliminary data.</text>
</comment>
<evidence type="ECO:0000313" key="4">
    <source>
        <dbReference type="EMBL" id="KAF4438040.1"/>
    </source>
</evidence>
<keyword evidence="2" id="KW-0732">Signal</keyword>
<name>A0A8H4JS76_9HYPO</name>
<evidence type="ECO:0000256" key="1">
    <source>
        <dbReference type="SAM" id="MobiDB-lite"/>
    </source>
</evidence>
<feature type="signal peptide" evidence="2">
    <location>
        <begin position="1"/>
        <end position="18"/>
    </location>
</feature>
<dbReference type="InterPro" id="IPR037524">
    <property type="entry name" value="PA14/GLEYA"/>
</dbReference>
<dbReference type="EMBL" id="JAADJF010000119">
    <property type="protein sequence ID" value="KAF4438040.1"/>
    <property type="molecule type" value="Genomic_DNA"/>
</dbReference>
<keyword evidence="5" id="KW-1185">Reference proteome</keyword>
<dbReference type="Pfam" id="PF10528">
    <property type="entry name" value="GLEYA"/>
    <property type="match status" value="1"/>
</dbReference>
<feature type="chain" id="PRO_5034687618" description="PA14 domain-containing protein" evidence="2">
    <location>
        <begin position="19"/>
        <end position="429"/>
    </location>
</feature>
<evidence type="ECO:0000259" key="3">
    <source>
        <dbReference type="PROSITE" id="PS51820"/>
    </source>
</evidence>
<accession>A0A8H4JS76</accession>
<feature type="domain" description="PA14" evidence="3">
    <location>
        <begin position="248"/>
        <end position="404"/>
    </location>
</feature>
<dbReference type="Gene3D" id="2.60.120.1560">
    <property type="match status" value="1"/>
</dbReference>
<sequence length="429" mass="44207">MKSFVTFAGLVFASFAAAGPCRPRTTTTVAAVSSTEVASSTATETAAVSTSTDYSVPVVSESSTLATVIVSETSATETSAAETSAAETGTTTAEGTTTAAADTTTTAADTTTTAEGTTTTAEGTTTTAEGTTTTAEDTTTAADTTTTAEGTTTTAEGTTTTAEGTTTAAADTTTTAAETTTTAEGTTTNAEGTTTTAEDTTTAADTTTTAEGTTTADATTTTTSVEPTADQSCDNAGLEYAIYEHTFYNSDPPHFSSFDPSFFHTATPTFQGKTSRIGIPPGTPSDTSFAIYEDSPVQRFQYKAVNHQAFLYAPDTGDYTVTIPNSDEITLIWFGTKAVSGWTRANADLEQDYPGGTSKSFTVHLTAGTYTPFRLLWANAQGDLNFIAQVQAPDGTVIVNGDGSDNRYFVRFACDESTPSFPPFGDDSY</sequence>
<evidence type="ECO:0000256" key="2">
    <source>
        <dbReference type="SAM" id="SignalP"/>
    </source>
</evidence>
<proteinExistence type="predicted"/>
<dbReference type="PROSITE" id="PS51820">
    <property type="entry name" value="PA14"/>
    <property type="match status" value="1"/>
</dbReference>
<protein>
    <recommendedName>
        <fullName evidence="3">PA14 domain-containing protein</fullName>
    </recommendedName>
</protein>
<dbReference type="AlphaFoldDB" id="A0A8H4JS76"/>
<dbReference type="OrthoDB" id="4388755at2759"/>
<dbReference type="Proteomes" id="UP000536711">
    <property type="component" value="Unassembled WGS sequence"/>
</dbReference>
<dbReference type="InterPro" id="IPR018871">
    <property type="entry name" value="GLEYA_adhesin_domain"/>
</dbReference>
<feature type="compositionally biased region" description="Low complexity" evidence="1">
    <location>
        <begin position="73"/>
        <end position="223"/>
    </location>
</feature>
<organism evidence="4 5">
    <name type="scientific">Fusarium acutatum</name>
    <dbReference type="NCBI Taxonomy" id="78861"/>
    <lineage>
        <taxon>Eukaryota</taxon>
        <taxon>Fungi</taxon>
        <taxon>Dikarya</taxon>
        <taxon>Ascomycota</taxon>
        <taxon>Pezizomycotina</taxon>
        <taxon>Sordariomycetes</taxon>
        <taxon>Hypocreomycetidae</taxon>
        <taxon>Hypocreales</taxon>
        <taxon>Nectriaceae</taxon>
        <taxon>Fusarium</taxon>
        <taxon>Fusarium fujikuroi species complex</taxon>
    </lineage>
</organism>
<evidence type="ECO:0000313" key="5">
    <source>
        <dbReference type="Proteomes" id="UP000536711"/>
    </source>
</evidence>
<reference evidence="4 5" key="1">
    <citation type="submission" date="2020-01" db="EMBL/GenBank/DDBJ databases">
        <title>Identification and distribution of gene clusters putatively required for synthesis of sphingolipid metabolism inhibitors in phylogenetically diverse species of the filamentous fungus Fusarium.</title>
        <authorList>
            <person name="Kim H.-S."/>
            <person name="Busman M."/>
            <person name="Brown D.W."/>
            <person name="Divon H."/>
            <person name="Uhlig S."/>
            <person name="Proctor R.H."/>
        </authorList>
    </citation>
    <scope>NUCLEOTIDE SEQUENCE [LARGE SCALE GENOMIC DNA]</scope>
    <source>
        <strain evidence="4 5">NRRL 13308</strain>
    </source>
</reference>
<feature type="region of interest" description="Disordered" evidence="1">
    <location>
        <begin position="73"/>
        <end position="231"/>
    </location>
</feature>